<dbReference type="PRINTS" id="PR00990">
    <property type="entry name" value="RIBOKINASE"/>
</dbReference>
<dbReference type="PROSITE" id="PS00584">
    <property type="entry name" value="PFKB_KINASES_2"/>
    <property type="match status" value="1"/>
</dbReference>
<evidence type="ECO:0000256" key="11">
    <source>
        <dbReference type="ARBA" id="ARBA00023277"/>
    </source>
</evidence>
<accession>A0A4R8ZVA7</accession>
<feature type="binding site" evidence="12">
    <location>
        <position position="317"/>
    </location>
    <ligand>
        <name>K(+)</name>
        <dbReference type="ChEBI" id="CHEBI:29103"/>
    </ligand>
</feature>
<evidence type="ECO:0000256" key="10">
    <source>
        <dbReference type="ARBA" id="ARBA00022958"/>
    </source>
</evidence>
<dbReference type="EC" id="2.7.1.15" evidence="2 12"/>
<evidence type="ECO:0000256" key="5">
    <source>
        <dbReference type="ARBA" id="ARBA00022723"/>
    </source>
</evidence>
<keyword evidence="11 12" id="KW-0119">Carbohydrate metabolism</keyword>
<comment type="subcellular location">
    <subcellularLocation>
        <location evidence="12">Cytoplasm</location>
    </subcellularLocation>
</comment>
<dbReference type="InterPro" id="IPR002173">
    <property type="entry name" value="Carboh/pur_kinase_PfkB_CS"/>
</dbReference>
<comment type="pathway">
    <text evidence="12">Carbohydrate metabolism; D-ribose degradation; D-ribose 5-phosphate from beta-D-ribopyranose: step 2/2.</text>
</comment>
<comment type="function">
    <text evidence="12">Catalyzes the phosphorylation of ribose at O-5 in a reaction requiring ATP and magnesium. The resulting D-ribose-5-phosphate can then be used either for sythesis of nucleotides, histidine, and tryptophan, or as a component of the pentose phosphate pathway.</text>
</comment>
<dbReference type="Pfam" id="PF00294">
    <property type="entry name" value="PfkB"/>
    <property type="match status" value="1"/>
</dbReference>
<evidence type="ECO:0000256" key="8">
    <source>
        <dbReference type="ARBA" id="ARBA00022840"/>
    </source>
</evidence>
<comment type="similarity">
    <text evidence="12">Belongs to the carbohydrate kinase PfkB family. Ribokinase subfamily.</text>
</comment>
<evidence type="ECO:0000313" key="14">
    <source>
        <dbReference type="EMBL" id="TFD47285.1"/>
    </source>
</evidence>
<keyword evidence="8 12" id="KW-0067">ATP-binding</keyword>
<feature type="binding site" evidence="12">
    <location>
        <position position="278"/>
    </location>
    <ligand>
        <name>K(+)</name>
        <dbReference type="ChEBI" id="CHEBI:29103"/>
    </ligand>
</feature>
<dbReference type="SUPFAM" id="SSF53613">
    <property type="entry name" value="Ribokinase-like"/>
    <property type="match status" value="1"/>
</dbReference>
<feature type="domain" description="Carbohydrate kinase PfkB" evidence="13">
    <location>
        <begin position="14"/>
        <end position="326"/>
    </location>
</feature>
<keyword evidence="6 12" id="KW-0547">Nucleotide-binding</keyword>
<dbReference type="Proteomes" id="UP000297447">
    <property type="component" value="Unassembled WGS sequence"/>
</dbReference>
<keyword evidence="4 12" id="KW-0808">Transferase</keyword>
<evidence type="ECO:0000256" key="7">
    <source>
        <dbReference type="ARBA" id="ARBA00022777"/>
    </source>
</evidence>
<dbReference type="UniPathway" id="UPA00916">
    <property type="reaction ID" value="UER00889"/>
</dbReference>
<comment type="caution">
    <text evidence="14">The sequence shown here is derived from an EMBL/GenBank/DDBJ whole genome shotgun (WGS) entry which is preliminary data.</text>
</comment>
<feature type="binding site" evidence="12">
    <location>
        <position position="314"/>
    </location>
    <ligand>
        <name>K(+)</name>
        <dbReference type="ChEBI" id="CHEBI:29103"/>
    </ligand>
</feature>
<dbReference type="EMBL" id="SOHE01000065">
    <property type="protein sequence ID" value="TFD47285.1"/>
    <property type="molecule type" value="Genomic_DNA"/>
</dbReference>
<keyword evidence="12" id="KW-0963">Cytoplasm</keyword>
<comment type="caution">
    <text evidence="12">Lacks conserved residue(s) required for the propagation of feature annotation.</text>
</comment>
<dbReference type="AlphaFoldDB" id="A0A4R8ZVA7"/>
<comment type="cofactor">
    <cofactor evidence="12">
        <name>Mg(2+)</name>
        <dbReference type="ChEBI" id="CHEBI:18420"/>
    </cofactor>
    <text evidence="12">Requires a divalent cation, most likely magnesium in vivo, as an electrophilic catalyst to aid phosphoryl group transfer. It is the chelate of the metal and the nucleotide that is the actual substrate.</text>
</comment>
<proteinExistence type="inferred from homology"/>
<evidence type="ECO:0000256" key="4">
    <source>
        <dbReference type="ARBA" id="ARBA00022679"/>
    </source>
</evidence>
<dbReference type="InterPro" id="IPR029056">
    <property type="entry name" value="Ribokinase-like"/>
</dbReference>
<evidence type="ECO:0000259" key="13">
    <source>
        <dbReference type="Pfam" id="PF00294"/>
    </source>
</evidence>
<dbReference type="CDD" id="cd01174">
    <property type="entry name" value="ribokinase"/>
    <property type="match status" value="1"/>
</dbReference>
<feature type="binding site" evidence="12">
    <location>
        <begin position="252"/>
        <end position="257"/>
    </location>
    <ligand>
        <name>ATP</name>
        <dbReference type="ChEBI" id="CHEBI:30616"/>
    </ligand>
</feature>
<evidence type="ECO:0000256" key="3">
    <source>
        <dbReference type="ARBA" id="ARBA00016943"/>
    </source>
</evidence>
<keyword evidence="9 12" id="KW-0460">Magnesium</keyword>
<feature type="binding site" evidence="12">
    <location>
        <position position="284"/>
    </location>
    <ligand>
        <name>substrate</name>
    </ligand>
</feature>
<comment type="activity regulation">
    <text evidence="12">Activated by a monovalent cation that binds near, but not in, the active site. The most likely occupant of the site in vivo is potassium. Ion binding induces a conformational change that may alter substrate affinity.</text>
</comment>
<evidence type="ECO:0000256" key="6">
    <source>
        <dbReference type="ARBA" id="ARBA00022741"/>
    </source>
</evidence>
<comment type="subunit">
    <text evidence="12">Homodimer.</text>
</comment>
<feature type="binding site" evidence="12">
    <location>
        <position position="150"/>
    </location>
    <ligand>
        <name>substrate</name>
    </ligand>
</feature>
<name>A0A4R8ZVA7_9MICO</name>
<evidence type="ECO:0000256" key="12">
    <source>
        <dbReference type="HAMAP-Rule" id="MF_01987"/>
    </source>
</evidence>
<dbReference type="GO" id="GO:0005829">
    <property type="term" value="C:cytosol"/>
    <property type="evidence" value="ECO:0007669"/>
    <property type="project" value="TreeGrafter"/>
</dbReference>
<dbReference type="PANTHER" id="PTHR10584:SF166">
    <property type="entry name" value="RIBOKINASE"/>
    <property type="match status" value="1"/>
</dbReference>
<feature type="binding site" evidence="12">
    <location>
        <position position="280"/>
    </location>
    <ligand>
        <name>K(+)</name>
        <dbReference type="ChEBI" id="CHEBI:29103"/>
    </ligand>
</feature>
<dbReference type="PANTHER" id="PTHR10584">
    <property type="entry name" value="SUGAR KINASE"/>
    <property type="match status" value="1"/>
</dbReference>
<keyword evidence="7 12" id="KW-0418">Kinase</keyword>
<dbReference type="OrthoDB" id="9775849at2"/>
<reference evidence="14 15" key="1">
    <citation type="submission" date="2019-03" db="EMBL/GenBank/DDBJ databases">
        <title>Genomics of glacier-inhabiting Cryobacterium strains.</title>
        <authorList>
            <person name="Liu Q."/>
            <person name="Xin Y.-H."/>
        </authorList>
    </citation>
    <scope>NUCLEOTIDE SEQUENCE [LARGE SCALE GENOMIC DNA]</scope>
    <source>
        <strain evidence="14 15">Hh14</strain>
    </source>
</reference>
<dbReference type="GO" id="GO:0046872">
    <property type="term" value="F:metal ion binding"/>
    <property type="evidence" value="ECO:0007669"/>
    <property type="project" value="UniProtKB-KW"/>
</dbReference>
<feature type="binding site" evidence="12">
    <location>
        <begin position="50"/>
        <end position="54"/>
    </location>
    <ligand>
        <name>substrate</name>
    </ligand>
</feature>
<dbReference type="GO" id="GO:0005524">
    <property type="term" value="F:ATP binding"/>
    <property type="evidence" value="ECO:0007669"/>
    <property type="project" value="UniProtKB-UniRule"/>
</dbReference>
<keyword evidence="10 12" id="KW-0630">Potassium</keyword>
<dbReference type="RefSeq" id="WP_134520475.1">
    <property type="nucleotide sequence ID" value="NZ_SOHE01000065.1"/>
</dbReference>
<evidence type="ECO:0000256" key="1">
    <source>
        <dbReference type="ARBA" id="ARBA00005380"/>
    </source>
</evidence>
<evidence type="ECO:0000256" key="2">
    <source>
        <dbReference type="ARBA" id="ARBA00012035"/>
    </source>
</evidence>
<protein>
    <recommendedName>
        <fullName evidence="3 12">Ribokinase</fullName>
        <shortName evidence="12">RK</shortName>
        <ecNumber evidence="2 12">2.7.1.15</ecNumber>
    </recommendedName>
</protein>
<feature type="binding site" evidence="12">
    <location>
        <position position="191"/>
    </location>
    <ligand>
        <name>ATP</name>
        <dbReference type="ChEBI" id="CHEBI:30616"/>
    </ligand>
</feature>
<feature type="binding site" evidence="12">
    <location>
        <position position="323"/>
    </location>
    <ligand>
        <name>K(+)</name>
        <dbReference type="ChEBI" id="CHEBI:29103"/>
    </ligand>
</feature>
<dbReference type="InterPro" id="IPR011611">
    <property type="entry name" value="PfkB_dom"/>
</dbReference>
<dbReference type="Gene3D" id="3.40.1190.20">
    <property type="match status" value="1"/>
</dbReference>
<dbReference type="GO" id="GO:0019303">
    <property type="term" value="P:D-ribose catabolic process"/>
    <property type="evidence" value="ECO:0007669"/>
    <property type="project" value="UniProtKB-UniRule"/>
</dbReference>
<feature type="binding site" evidence="12">
    <location>
        <position position="319"/>
    </location>
    <ligand>
        <name>K(+)</name>
        <dbReference type="ChEBI" id="CHEBI:29103"/>
    </ligand>
</feature>
<feature type="binding site" evidence="12">
    <location>
        <begin position="283"/>
        <end position="284"/>
    </location>
    <ligand>
        <name>ATP</name>
        <dbReference type="ChEBI" id="CHEBI:30616"/>
    </ligand>
</feature>
<feature type="active site" description="Proton acceptor" evidence="12">
    <location>
        <position position="284"/>
    </location>
</feature>
<dbReference type="InterPro" id="IPR002139">
    <property type="entry name" value="Ribo/fructo_kinase"/>
</dbReference>
<comment type="similarity">
    <text evidence="1">Belongs to the carbohydrate kinase pfkB family.</text>
</comment>
<keyword evidence="5 12" id="KW-0479">Metal-binding</keyword>
<dbReference type="HAMAP" id="MF_01987">
    <property type="entry name" value="Ribokinase"/>
    <property type="match status" value="1"/>
</dbReference>
<dbReference type="InterPro" id="IPR011877">
    <property type="entry name" value="Ribokinase"/>
</dbReference>
<dbReference type="GO" id="GO:0004747">
    <property type="term" value="F:ribokinase activity"/>
    <property type="evidence" value="ECO:0007669"/>
    <property type="project" value="UniProtKB-UniRule"/>
</dbReference>
<evidence type="ECO:0000256" key="9">
    <source>
        <dbReference type="ARBA" id="ARBA00022842"/>
    </source>
</evidence>
<organism evidence="14 15">
    <name type="scientific">Cryobacterium frigoriphilum</name>
    <dbReference type="NCBI Taxonomy" id="1259150"/>
    <lineage>
        <taxon>Bacteria</taxon>
        <taxon>Bacillati</taxon>
        <taxon>Actinomycetota</taxon>
        <taxon>Actinomycetes</taxon>
        <taxon>Micrococcales</taxon>
        <taxon>Microbacteriaceae</taxon>
        <taxon>Cryobacterium</taxon>
    </lineage>
</organism>
<comment type="catalytic activity">
    <reaction evidence="12">
        <text>D-ribose + ATP = D-ribose 5-phosphate + ADP + H(+)</text>
        <dbReference type="Rhea" id="RHEA:13697"/>
        <dbReference type="ChEBI" id="CHEBI:15378"/>
        <dbReference type="ChEBI" id="CHEBI:30616"/>
        <dbReference type="ChEBI" id="CHEBI:47013"/>
        <dbReference type="ChEBI" id="CHEBI:78346"/>
        <dbReference type="ChEBI" id="CHEBI:456216"/>
        <dbReference type="EC" id="2.7.1.15"/>
    </reaction>
</comment>
<sequence>MTTARTNNGSTAGEVVVVGSVNVDQVVTVGRHPLPGETLIGHGLTLLPGGKGANQAVAAAQLGATVRLIGRVGGDPQAAIATEYLTRAGVDLSAVHAVSGPTGLAIVTVADDGENSIIVIPGANAAMTDSVVADSADVISAAAVVVLQGEIPASGIEAAVRLATGRVVFNLAPVIDLAAAVILRADPLVVNEHEAALVLLQLQRTGIAPTGSEAADAAANADQPAVADPAPDADEIAVARLRALGLRSVVLTRGAAGAICADASGTCSVPAPVVTAVDSSGAGDAFVGALSARLAGGSALLEAVQFAVRVGAFAVQGRGTQPSYPTTADALPAVNA</sequence>
<feature type="binding site" evidence="12">
    <location>
        <begin position="22"/>
        <end position="24"/>
    </location>
    <ligand>
        <name>substrate</name>
    </ligand>
</feature>
<gene>
    <name evidence="12" type="primary">rbsK</name>
    <name evidence="14" type="ORF">E3T55_15580</name>
</gene>
<evidence type="ECO:0000313" key="15">
    <source>
        <dbReference type="Proteomes" id="UP000297447"/>
    </source>
</evidence>
<keyword evidence="15" id="KW-1185">Reference proteome</keyword>